<dbReference type="InterPro" id="IPR004000">
    <property type="entry name" value="Actin"/>
</dbReference>
<dbReference type="PROSITE" id="PS01132">
    <property type="entry name" value="ACTINS_ACT_LIKE"/>
    <property type="match status" value="1"/>
</dbReference>
<dbReference type="FunFam" id="3.30.420.40:FF:000050">
    <property type="entry name" value="Actin, alpha skeletal muscle"/>
    <property type="match status" value="1"/>
</dbReference>
<sequence length="395" mass="44808">MDKQGRKVIVCDNGTGFVKCGYAGSNFPAYTFPSLVGRPTLRSSTSVGDKEVNDLMIGDDASEMRSMLEVDYPMENGMVRNWENMMHVWDFTFGPKKMNIDPKDCKILLTEPVMNPVVNRRKTLEIMFEHYEFSAAYISIQAILTLYAQGLNTGVVVDSGDGVTHICPVYDGYSLPHLTKRLDIAGRDITRYLIKLLLQRGYAFNQSADFEAIRMMKEELCYVSYDLDLEQKLARETTYLVKQYILPDGREINVGRERFGAPEALFQPNLLDIDAQGVAEMVFNTIQAADIDIRLELYKHIVLSGGSTMYPGLPSRLERELKQLYLEHVLKGYTEKLNKLKIRIDDPPARKDMVFIGGSVLADVAKDSDNFWISREEYHEKGVQALERLGPIPIS</sequence>
<keyword evidence="4" id="KW-0547">Nucleotide-binding</keyword>
<organism evidence="8 9">
    <name type="scientific">Tropilaelaps mercedesae</name>
    <dbReference type="NCBI Taxonomy" id="418985"/>
    <lineage>
        <taxon>Eukaryota</taxon>
        <taxon>Metazoa</taxon>
        <taxon>Ecdysozoa</taxon>
        <taxon>Arthropoda</taxon>
        <taxon>Chelicerata</taxon>
        <taxon>Arachnida</taxon>
        <taxon>Acari</taxon>
        <taxon>Parasitiformes</taxon>
        <taxon>Mesostigmata</taxon>
        <taxon>Gamasina</taxon>
        <taxon>Dermanyssoidea</taxon>
        <taxon>Laelapidae</taxon>
        <taxon>Tropilaelaps</taxon>
    </lineage>
</organism>
<reference evidence="8 9" key="1">
    <citation type="journal article" date="2017" name="Gigascience">
        <title>Draft genome of the honey bee ectoparasitic mite, Tropilaelaps mercedesae, is shaped by the parasitic life history.</title>
        <authorList>
            <person name="Dong X."/>
            <person name="Armstrong S.D."/>
            <person name="Xia D."/>
            <person name="Makepeace B.L."/>
            <person name="Darby A.C."/>
            <person name="Kadowaki T."/>
        </authorList>
    </citation>
    <scope>NUCLEOTIDE SEQUENCE [LARGE SCALE GENOMIC DNA]</scope>
    <source>
        <strain evidence="8">Wuxi-XJTLU</strain>
    </source>
</reference>
<comment type="caution">
    <text evidence="8">The sequence shown here is derived from an EMBL/GenBank/DDBJ whole genome shotgun (WGS) entry which is preliminary data.</text>
</comment>
<evidence type="ECO:0000256" key="6">
    <source>
        <dbReference type="ARBA" id="ARBA00023203"/>
    </source>
</evidence>
<dbReference type="GO" id="GO:0005524">
    <property type="term" value="F:ATP binding"/>
    <property type="evidence" value="ECO:0007669"/>
    <property type="project" value="UniProtKB-KW"/>
</dbReference>
<dbReference type="SUPFAM" id="SSF53067">
    <property type="entry name" value="Actin-like ATPase domain"/>
    <property type="match status" value="2"/>
</dbReference>
<dbReference type="GO" id="GO:0003779">
    <property type="term" value="F:actin binding"/>
    <property type="evidence" value="ECO:0007669"/>
    <property type="project" value="UniProtKB-KW"/>
</dbReference>
<evidence type="ECO:0000256" key="3">
    <source>
        <dbReference type="ARBA" id="ARBA00022490"/>
    </source>
</evidence>
<dbReference type="InParanoid" id="A0A1V9XIQ0"/>
<evidence type="ECO:0000256" key="2">
    <source>
        <dbReference type="ARBA" id="ARBA00010121"/>
    </source>
</evidence>
<dbReference type="Pfam" id="PF00022">
    <property type="entry name" value="Actin"/>
    <property type="match status" value="1"/>
</dbReference>
<evidence type="ECO:0000313" key="8">
    <source>
        <dbReference type="EMBL" id="OQR73311.1"/>
    </source>
</evidence>
<name>A0A1V9XIQ0_9ACAR</name>
<evidence type="ECO:0000313" key="9">
    <source>
        <dbReference type="Proteomes" id="UP000192247"/>
    </source>
</evidence>
<evidence type="ECO:0000256" key="5">
    <source>
        <dbReference type="ARBA" id="ARBA00022840"/>
    </source>
</evidence>
<dbReference type="InterPro" id="IPR020902">
    <property type="entry name" value="Actin/actin-like_CS"/>
</dbReference>
<dbReference type="CDD" id="cd10220">
    <property type="entry name" value="ASKHA_NBD_Arp2"/>
    <property type="match status" value="1"/>
</dbReference>
<dbReference type="GO" id="GO:0005856">
    <property type="term" value="C:cytoskeleton"/>
    <property type="evidence" value="ECO:0007669"/>
    <property type="project" value="UniProtKB-SubCell"/>
</dbReference>
<gene>
    <name evidence="8" type="ORF">BIW11_01164</name>
</gene>
<keyword evidence="7" id="KW-0206">Cytoskeleton</keyword>
<dbReference type="EMBL" id="MNPL01010140">
    <property type="protein sequence ID" value="OQR73311.1"/>
    <property type="molecule type" value="Genomic_DNA"/>
</dbReference>
<dbReference type="STRING" id="418985.A0A1V9XIQ0"/>
<comment type="subcellular location">
    <subcellularLocation>
        <location evidence="1">Cytoplasm</location>
        <location evidence="1">Cytoskeleton</location>
    </subcellularLocation>
</comment>
<protein>
    <submittedName>
        <fullName evidence="8">Actin-related protein 2 isoform 1</fullName>
    </submittedName>
</protein>
<keyword evidence="5" id="KW-0067">ATP-binding</keyword>
<keyword evidence="3" id="KW-0963">Cytoplasm</keyword>
<dbReference type="AlphaFoldDB" id="A0A1V9XIQ0"/>
<dbReference type="SMART" id="SM00268">
    <property type="entry name" value="ACTIN"/>
    <property type="match status" value="1"/>
</dbReference>
<keyword evidence="6" id="KW-0009">Actin-binding</keyword>
<evidence type="ECO:0000256" key="7">
    <source>
        <dbReference type="ARBA" id="ARBA00023212"/>
    </source>
</evidence>
<dbReference type="FunFam" id="3.90.640.10:FF:000005">
    <property type="entry name" value="Actin-related protein 2"/>
    <property type="match status" value="1"/>
</dbReference>
<dbReference type="Proteomes" id="UP000192247">
    <property type="component" value="Unassembled WGS sequence"/>
</dbReference>
<dbReference type="FunCoup" id="A0A1V9XIQ0">
    <property type="interactions" value="1373"/>
</dbReference>
<dbReference type="Gene3D" id="3.30.420.40">
    <property type="match status" value="2"/>
</dbReference>
<dbReference type="PANTHER" id="PTHR11937">
    <property type="entry name" value="ACTIN"/>
    <property type="match status" value="1"/>
</dbReference>
<comment type="similarity">
    <text evidence="2">Belongs to the actin family. ARP2 subfamily.</text>
</comment>
<dbReference type="InterPro" id="IPR043129">
    <property type="entry name" value="ATPase_NBD"/>
</dbReference>
<dbReference type="Gene3D" id="3.90.640.10">
    <property type="entry name" value="Actin, Chain A, domain 4"/>
    <property type="match status" value="1"/>
</dbReference>
<evidence type="ECO:0000256" key="1">
    <source>
        <dbReference type="ARBA" id="ARBA00004245"/>
    </source>
</evidence>
<proteinExistence type="inferred from homology"/>
<dbReference type="PRINTS" id="PR00190">
    <property type="entry name" value="ACTIN"/>
</dbReference>
<keyword evidence="9" id="KW-1185">Reference proteome</keyword>
<evidence type="ECO:0000256" key="4">
    <source>
        <dbReference type="ARBA" id="ARBA00022741"/>
    </source>
</evidence>
<accession>A0A1V9XIQ0</accession>
<dbReference type="OrthoDB" id="10251209at2759"/>